<dbReference type="InterPro" id="IPR007433">
    <property type="entry name" value="DUF481"/>
</dbReference>
<keyword evidence="2" id="KW-1185">Reference proteome</keyword>
<dbReference type="Proteomes" id="UP001596364">
    <property type="component" value="Unassembled WGS sequence"/>
</dbReference>
<dbReference type="RefSeq" id="WP_131259232.1">
    <property type="nucleotide sequence ID" value="NZ_JBHSUS010000001.1"/>
</dbReference>
<sequence length="238" mass="26298">MAKLYMAENSSPAEGTGADAKEFTMDGELGVIVTTGNTETSTIKAKINAHQELEQWSNDYIAEGLYRRDGNADEEKVKDQKVFVSAQGSYKLENPNHRLFAYASYEDNRFSGYDYQGTLAGGWGQQLWKDESSSFNYSIGPGYSFAKTDSGESQNGLIVRGAADYQWKISDTSTFRQLLSTEVGQDNTKSKSETSLTAKINGSLAMKVTLTLNHNSQVAEDKENLDTETAVTLVYTFF</sequence>
<comment type="caution">
    <text evidence="1">The sequence shown here is derived from an EMBL/GenBank/DDBJ whole genome shotgun (WGS) entry which is preliminary data.</text>
</comment>
<gene>
    <name evidence="1" type="ORF">ACFP85_02450</name>
</gene>
<proteinExistence type="predicted"/>
<dbReference type="Pfam" id="PF04338">
    <property type="entry name" value="DUF481"/>
    <property type="match status" value="1"/>
</dbReference>
<accession>A0ABW1XFN8</accession>
<organism evidence="1 2">
    <name type="scientific">Pseudobowmanella zhangzhouensis</name>
    <dbReference type="NCBI Taxonomy" id="1537679"/>
    <lineage>
        <taxon>Bacteria</taxon>
        <taxon>Pseudomonadati</taxon>
        <taxon>Pseudomonadota</taxon>
        <taxon>Gammaproteobacteria</taxon>
        <taxon>Alteromonadales</taxon>
        <taxon>Alteromonadaceae</taxon>
    </lineage>
</organism>
<evidence type="ECO:0000313" key="2">
    <source>
        <dbReference type="Proteomes" id="UP001596364"/>
    </source>
</evidence>
<dbReference type="EMBL" id="JBHSUS010000001">
    <property type="protein sequence ID" value="MFC6439013.1"/>
    <property type="molecule type" value="Genomic_DNA"/>
</dbReference>
<name>A0ABW1XFN8_9ALTE</name>
<evidence type="ECO:0000313" key="1">
    <source>
        <dbReference type="EMBL" id="MFC6439013.1"/>
    </source>
</evidence>
<protein>
    <submittedName>
        <fullName evidence="1">YdiY family protein</fullName>
    </submittedName>
</protein>
<reference evidence="2" key="1">
    <citation type="journal article" date="2019" name="Int. J. Syst. Evol. Microbiol.">
        <title>The Global Catalogue of Microorganisms (GCM) 10K type strain sequencing project: providing services to taxonomists for standard genome sequencing and annotation.</title>
        <authorList>
            <consortium name="The Broad Institute Genomics Platform"/>
            <consortium name="The Broad Institute Genome Sequencing Center for Infectious Disease"/>
            <person name="Wu L."/>
            <person name="Ma J."/>
        </authorList>
    </citation>
    <scope>NUCLEOTIDE SEQUENCE [LARGE SCALE GENOMIC DNA]</scope>
    <source>
        <strain evidence="2">CGMCC 1.16031</strain>
    </source>
</reference>